<protein>
    <submittedName>
        <fullName evidence="2">Uncharacterized protein</fullName>
    </submittedName>
</protein>
<accession>A0A9W4UMV0</accession>
<proteinExistence type="predicted"/>
<dbReference type="EMBL" id="CAOQHR010000009">
    <property type="protein sequence ID" value="CAI6339608.1"/>
    <property type="molecule type" value="Genomic_DNA"/>
</dbReference>
<dbReference type="Proteomes" id="UP001152607">
    <property type="component" value="Unassembled WGS sequence"/>
</dbReference>
<evidence type="ECO:0000313" key="2">
    <source>
        <dbReference type="EMBL" id="CAI6339608.1"/>
    </source>
</evidence>
<organism evidence="2 3">
    <name type="scientific">Periconia digitata</name>
    <dbReference type="NCBI Taxonomy" id="1303443"/>
    <lineage>
        <taxon>Eukaryota</taxon>
        <taxon>Fungi</taxon>
        <taxon>Dikarya</taxon>
        <taxon>Ascomycota</taxon>
        <taxon>Pezizomycotina</taxon>
        <taxon>Dothideomycetes</taxon>
        <taxon>Pleosporomycetidae</taxon>
        <taxon>Pleosporales</taxon>
        <taxon>Massarineae</taxon>
        <taxon>Periconiaceae</taxon>
        <taxon>Periconia</taxon>
    </lineage>
</organism>
<keyword evidence="3" id="KW-1185">Reference proteome</keyword>
<gene>
    <name evidence="2" type="ORF">PDIGIT_LOCUS12770</name>
</gene>
<name>A0A9W4UMV0_9PLEO</name>
<comment type="caution">
    <text evidence="2">The sequence shown here is derived from an EMBL/GenBank/DDBJ whole genome shotgun (WGS) entry which is preliminary data.</text>
</comment>
<sequence>MYGSPIPKHAAHRPLNRASAGGPNQVLRVQNTTRQPATTSLHNVISPISVLVLHAIVISLPRQAIVYACRNQSASCRRGSPSLWPTWVSRLPYQALLSAAS</sequence>
<reference evidence="2" key="1">
    <citation type="submission" date="2023-01" db="EMBL/GenBank/DDBJ databases">
        <authorList>
            <person name="Van Ghelder C."/>
            <person name="Rancurel C."/>
        </authorList>
    </citation>
    <scope>NUCLEOTIDE SEQUENCE</scope>
    <source>
        <strain evidence="2">CNCM I-4278</strain>
    </source>
</reference>
<dbReference type="AlphaFoldDB" id="A0A9W4UMV0"/>
<feature type="region of interest" description="Disordered" evidence="1">
    <location>
        <begin position="1"/>
        <end position="33"/>
    </location>
</feature>
<evidence type="ECO:0000256" key="1">
    <source>
        <dbReference type="SAM" id="MobiDB-lite"/>
    </source>
</evidence>
<evidence type="ECO:0000313" key="3">
    <source>
        <dbReference type="Proteomes" id="UP001152607"/>
    </source>
</evidence>